<dbReference type="WBParaSite" id="ALUE_0001589201-mRNA-1">
    <property type="protein sequence ID" value="ALUE_0001589201-mRNA-1"/>
    <property type="gene ID" value="ALUE_0001589201"/>
</dbReference>
<reference evidence="3" key="1">
    <citation type="submission" date="2023-03" db="UniProtKB">
        <authorList>
            <consortium name="WormBaseParasite"/>
        </authorList>
    </citation>
    <scope>IDENTIFICATION</scope>
</reference>
<protein>
    <submittedName>
        <fullName evidence="3">Uncharacterized protein</fullName>
    </submittedName>
</protein>
<keyword evidence="1" id="KW-0472">Membrane</keyword>
<keyword evidence="1" id="KW-0812">Transmembrane</keyword>
<dbReference type="Proteomes" id="UP000036681">
    <property type="component" value="Unplaced"/>
</dbReference>
<organism evidence="2 3">
    <name type="scientific">Ascaris lumbricoides</name>
    <name type="common">Giant roundworm</name>
    <dbReference type="NCBI Taxonomy" id="6252"/>
    <lineage>
        <taxon>Eukaryota</taxon>
        <taxon>Metazoa</taxon>
        <taxon>Ecdysozoa</taxon>
        <taxon>Nematoda</taxon>
        <taxon>Chromadorea</taxon>
        <taxon>Rhabditida</taxon>
        <taxon>Spirurina</taxon>
        <taxon>Ascaridomorpha</taxon>
        <taxon>Ascaridoidea</taxon>
        <taxon>Ascarididae</taxon>
        <taxon>Ascaris</taxon>
    </lineage>
</organism>
<sequence length="57" mass="5853">LDVFGSTRVCGSCSPSPSPPSINSSIYLVLLHIGINILLACVPPPIISALLAPATHE</sequence>
<keyword evidence="1" id="KW-1133">Transmembrane helix</keyword>
<name>A0A9J2Q1Y0_ASCLU</name>
<proteinExistence type="predicted"/>
<keyword evidence="2" id="KW-1185">Reference proteome</keyword>
<feature type="transmembrane region" description="Helical" evidence="1">
    <location>
        <begin position="26"/>
        <end position="52"/>
    </location>
</feature>
<evidence type="ECO:0000256" key="1">
    <source>
        <dbReference type="SAM" id="Phobius"/>
    </source>
</evidence>
<accession>A0A9J2Q1Y0</accession>
<evidence type="ECO:0000313" key="3">
    <source>
        <dbReference type="WBParaSite" id="ALUE_0001589201-mRNA-1"/>
    </source>
</evidence>
<evidence type="ECO:0000313" key="2">
    <source>
        <dbReference type="Proteomes" id="UP000036681"/>
    </source>
</evidence>
<dbReference type="AlphaFoldDB" id="A0A9J2Q1Y0"/>